<accession>A0A2H3BS11</accession>
<reference evidence="4" key="1">
    <citation type="journal article" date="2017" name="Nat. Ecol. Evol.">
        <title>Genome expansion and lineage-specific genetic innovations in the forest pathogenic fungi Armillaria.</title>
        <authorList>
            <person name="Sipos G."/>
            <person name="Prasanna A.N."/>
            <person name="Walter M.C."/>
            <person name="O'Connor E."/>
            <person name="Balint B."/>
            <person name="Krizsan K."/>
            <person name="Kiss B."/>
            <person name="Hess J."/>
            <person name="Varga T."/>
            <person name="Slot J."/>
            <person name="Riley R."/>
            <person name="Boka B."/>
            <person name="Rigling D."/>
            <person name="Barry K."/>
            <person name="Lee J."/>
            <person name="Mihaltcheva S."/>
            <person name="LaButti K."/>
            <person name="Lipzen A."/>
            <person name="Waldron R."/>
            <person name="Moloney N.M."/>
            <person name="Sperisen C."/>
            <person name="Kredics L."/>
            <person name="Vagvoelgyi C."/>
            <person name="Patrignani A."/>
            <person name="Fitzpatrick D."/>
            <person name="Nagy I."/>
            <person name="Doyle S."/>
            <person name="Anderson J.B."/>
            <person name="Grigoriev I.V."/>
            <person name="Gueldener U."/>
            <person name="Muensterkoetter M."/>
            <person name="Nagy L.G."/>
        </authorList>
    </citation>
    <scope>NUCLEOTIDE SEQUENCE [LARGE SCALE GENOMIC DNA]</scope>
    <source>
        <strain evidence="4">28-4</strain>
    </source>
</reference>
<dbReference type="STRING" id="1076256.A0A2H3BS11"/>
<keyword evidence="4" id="KW-1185">Reference proteome</keyword>
<dbReference type="EMBL" id="KZ293420">
    <property type="protein sequence ID" value="PBK73671.1"/>
    <property type="molecule type" value="Genomic_DNA"/>
</dbReference>
<evidence type="ECO:0000256" key="1">
    <source>
        <dbReference type="SAM" id="Coils"/>
    </source>
</evidence>
<evidence type="ECO:0000313" key="3">
    <source>
        <dbReference type="EMBL" id="PBK73671.1"/>
    </source>
</evidence>
<evidence type="ECO:0000313" key="4">
    <source>
        <dbReference type="Proteomes" id="UP000218334"/>
    </source>
</evidence>
<feature type="region of interest" description="Disordered" evidence="2">
    <location>
        <begin position="1"/>
        <end position="31"/>
    </location>
</feature>
<proteinExistence type="predicted"/>
<sequence length="322" mass="34988">MAAKDKPHRLSIDIPPLTPESATSNLSQTSATPTAAHMAASGFSILSSATALPSGADPLSAIGNAGSHKSAIPPDIEAVAILMRNLKEMNQRLKGMYESIETQTEKSATLGPVIKAGEKIATLKLRLEKQIADHDAELVTVRAELETRVKERLEGRLRQYVTDEVRTSVAKKIEKKVEQELKTQIPQSLRNQTTGHARQMAEIKMHLHNSEARRINATLTRKEKLRPLIPSYGTSPSPLFPTNIDTCLAMSGKDVQQLVKVYELDKGSPVSPGGISREENMNKFLDHIGAPFHVLPAPTVTSPSPKATRLGGPILITKRAVV</sequence>
<feature type="coiled-coil region" evidence="1">
    <location>
        <begin position="83"/>
        <end position="144"/>
    </location>
</feature>
<keyword evidence="1" id="KW-0175">Coiled coil</keyword>
<evidence type="ECO:0000256" key="2">
    <source>
        <dbReference type="SAM" id="MobiDB-lite"/>
    </source>
</evidence>
<gene>
    <name evidence="3" type="ORF">ARMSODRAFT_1015206</name>
</gene>
<feature type="compositionally biased region" description="Polar residues" evidence="2">
    <location>
        <begin position="20"/>
        <end position="31"/>
    </location>
</feature>
<organism evidence="3 4">
    <name type="scientific">Armillaria solidipes</name>
    <dbReference type="NCBI Taxonomy" id="1076256"/>
    <lineage>
        <taxon>Eukaryota</taxon>
        <taxon>Fungi</taxon>
        <taxon>Dikarya</taxon>
        <taxon>Basidiomycota</taxon>
        <taxon>Agaricomycotina</taxon>
        <taxon>Agaricomycetes</taxon>
        <taxon>Agaricomycetidae</taxon>
        <taxon>Agaricales</taxon>
        <taxon>Marasmiineae</taxon>
        <taxon>Physalacriaceae</taxon>
        <taxon>Armillaria</taxon>
    </lineage>
</organism>
<protein>
    <submittedName>
        <fullName evidence="3">Uncharacterized protein</fullName>
    </submittedName>
</protein>
<name>A0A2H3BS11_9AGAR</name>
<dbReference type="Proteomes" id="UP000218334">
    <property type="component" value="Unassembled WGS sequence"/>
</dbReference>
<feature type="compositionally biased region" description="Basic and acidic residues" evidence="2">
    <location>
        <begin position="1"/>
        <end position="11"/>
    </location>
</feature>
<dbReference type="AlphaFoldDB" id="A0A2H3BS11"/>